<reference evidence="1" key="1">
    <citation type="journal article" date="2021" name="Nat. Commun.">
        <title>Genetic determinants of endophytism in the Arabidopsis root mycobiome.</title>
        <authorList>
            <person name="Mesny F."/>
            <person name="Miyauchi S."/>
            <person name="Thiergart T."/>
            <person name="Pickel B."/>
            <person name="Atanasova L."/>
            <person name="Karlsson M."/>
            <person name="Huettel B."/>
            <person name="Barry K.W."/>
            <person name="Haridas S."/>
            <person name="Chen C."/>
            <person name="Bauer D."/>
            <person name="Andreopoulos W."/>
            <person name="Pangilinan J."/>
            <person name="LaButti K."/>
            <person name="Riley R."/>
            <person name="Lipzen A."/>
            <person name="Clum A."/>
            <person name="Drula E."/>
            <person name="Henrissat B."/>
            <person name="Kohler A."/>
            <person name="Grigoriev I.V."/>
            <person name="Martin F.M."/>
            <person name="Hacquard S."/>
        </authorList>
    </citation>
    <scope>NUCLEOTIDE SEQUENCE</scope>
    <source>
        <strain evidence="1">MPI-SDFR-AT-0117</strain>
    </source>
</reference>
<evidence type="ECO:0000313" key="1">
    <source>
        <dbReference type="EMBL" id="KAH6697350.1"/>
    </source>
</evidence>
<sequence>MVAFYYPRLSTRTLWHLVSPGPNVARPSPRMILICPHRRQRDLGHIWRGHLLTLCLLCPCSRGRTRIRPSGPQVASHDTTRLPETRAYRRRRSTIRYGTRMKSSKPRYTTPRHPLLDPALASPQHRFLNGQNMALLVWDIDRLVPARLSLSCPPGTPPRSIH</sequence>
<organism evidence="1 2">
    <name type="scientific">Plectosphaerella plurivora</name>
    <dbReference type="NCBI Taxonomy" id="936078"/>
    <lineage>
        <taxon>Eukaryota</taxon>
        <taxon>Fungi</taxon>
        <taxon>Dikarya</taxon>
        <taxon>Ascomycota</taxon>
        <taxon>Pezizomycotina</taxon>
        <taxon>Sordariomycetes</taxon>
        <taxon>Hypocreomycetidae</taxon>
        <taxon>Glomerellales</taxon>
        <taxon>Plectosphaerellaceae</taxon>
        <taxon>Plectosphaerella</taxon>
    </lineage>
</organism>
<dbReference type="EMBL" id="JAGSXJ010000001">
    <property type="protein sequence ID" value="KAH6697350.1"/>
    <property type="molecule type" value="Genomic_DNA"/>
</dbReference>
<comment type="caution">
    <text evidence="1">The sequence shown here is derived from an EMBL/GenBank/DDBJ whole genome shotgun (WGS) entry which is preliminary data.</text>
</comment>
<proteinExistence type="predicted"/>
<evidence type="ECO:0000313" key="2">
    <source>
        <dbReference type="Proteomes" id="UP000770015"/>
    </source>
</evidence>
<accession>A0A9P8VKQ4</accession>
<keyword evidence="2" id="KW-1185">Reference proteome</keyword>
<dbReference type="AlphaFoldDB" id="A0A9P8VKQ4"/>
<name>A0A9P8VKQ4_9PEZI</name>
<protein>
    <submittedName>
        <fullName evidence="1">Uncharacterized protein</fullName>
    </submittedName>
</protein>
<gene>
    <name evidence="1" type="ORF">F5X68DRAFT_197190</name>
</gene>
<dbReference type="Proteomes" id="UP000770015">
    <property type="component" value="Unassembled WGS sequence"/>
</dbReference>